<dbReference type="InterPro" id="IPR007110">
    <property type="entry name" value="Ig-like_dom"/>
</dbReference>
<dbReference type="SUPFAM" id="SSF48726">
    <property type="entry name" value="Immunoglobulin"/>
    <property type="match status" value="4"/>
</dbReference>
<reference evidence="7" key="1">
    <citation type="submission" date="2011-07" db="EMBL/GenBank/DDBJ databases">
        <authorList>
            <consortium name="Caenorhabditis brenneri Sequencing and Analysis Consortium"/>
            <person name="Wilson R.K."/>
        </authorList>
    </citation>
    <scope>NUCLEOTIDE SEQUENCE [LARGE SCALE GENOMIC DNA]</scope>
    <source>
        <strain evidence="7">PB2801</strain>
    </source>
</reference>
<feature type="compositionally biased region" description="Basic and acidic residues" evidence="3">
    <location>
        <begin position="789"/>
        <end position="820"/>
    </location>
</feature>
<dbReference type="GO" id="GO:0031430">
    <property type="term" value="C:M band"/>
    <property type="evidence" value="ECO:0007669"/>
    <property type="project" value="TreeGrafter"/>
</dbReference>
<feature type="domain" description="Fibronectin type-III" evidence="5">
    <location>
        <begin position="698"/>
        <end position="790"/>
    </location>
</feature>
<dbReference type="PANTHER" id="PTHR13817">
    <property type="entry name" value="TITIN"/>
    <property type="match status" value="1"/>
</dbReference>
<feature type="domain" description="Fibronectin type-III" evidence="5">
    <location>
        <begin position="322"/>
        <end position="411"/>
    </location>
</feature>
<keyword evidence="1" id="KW-0677">Repeat</keyword>
<keyword evidence="7" id="KW-1185">Reference proteome</keyword>
<dbReference type="PANTHER" id="PTHR13817:SF151">
    <property type="entry name" value="TITIN"/>
    <property type="match status" value="1"/>
</dbReference>
<dbReference type="FunFam" id="2.60.40.10:FF:002533">
    <property type="entry name" value="Titin homolog"/>
    <property type="match status" value="1"/>
</dbReference>
<dbReference type="InterPro" id="IPR013098">
    <property type="entry name" value="Ig_I-set"/>
</dbReference>
<dbReference type="FunFam" id="2.60.40.10:FF:002282">
    <property type="entry name" value="Titin homolog"/>
    <property type="match status" value="1"/>
</dbReference>
<organism evidence="7">
    <name type="scientific">Caenorhabditis brenneri</name>
    <name type="common">Nematode worm</name>
    <dbReference type="NCBI Taxonomy" id="135651"/>
    <lineage>
        <taxon>Eukaryota</taxon>
        <taxon>Metazoa</taxon>
        <taxon>Ecdysozoa</taxon>
        <taxon>Nematoda</taxon>
        <taxon>Chromadorea</taxon>
        <taxon>Rhabditida</taxon>
        <taxon>Rhabditina</taxon>
        <taxon>Rhabditomorpha</taxon>
        <taxon>Rhabditoidea</taxon>
        <taxon>Rhabditidae</taxon>
        <taxon>Peloderinae</taxon>
        <taxon>Caenorhabditis</taxon>
    </lineage>
</organism>
<protein>
    <submittedName>
        <fullName evidence="6">Uncharacterized protein</fullName>
    </submittedName>
</protein>
<evidence type="ECO:0000256" key="3">
    <source>
        <dbReference type="SAM" id="MobiDB-lite"/>
    </source>
</evidence>
<dbReference type="PROSITE" id="PS50853">
    <property type="entry name" value="FN3"/>
    <property type="match status" value="4"/>
</dbReference>
<evidence type="ECO:0000313" key="6">
    <source>
        <dbReference type="EMBL" id="EGT40122.1"/>
    </source>
</evidence>
<evidence type="ECO:0000313" key="7">
    <source>
        <dbReference type="Proteomes" id="UP000008068"/>
    </source>
</evidence>
<dbReference type="InParanoid" id="G0PN71"/>
<dbReference type="InterPro" id="IPR036179">
    <property type="entry name" value="Ig-like_dom_sf"/>
</dbReference>
<feature type="compositionally biased region" description="Basic and acidic residues" evidence="3">
    <location>
        <begin position="440"/>
        <end position="450"/>
    </location>
</feature>
<dbReference type="HOGENOM" id="CLU_283893_0_0_1"/>
<dbReference type="InterPro" id="IPR003599">
    <property type="entry name" value="Ig_sub"/>
</dbReference>
<evidence type="ECO:0000259" key="5">
    <source>
        <dbReference type="PROSITE" id="PS50853"/>
    </source>
</evidence>
<dbReference type="InterPro" id="IPR013783">
    <property type="entry name" value="Ig-like_fold"/>
</dbReference>
<evidence type="ECO:0000256" key="2">
    <source>
        <dbReference type="ARBA" id="ARBA00023157"/>
    </source>
</evidence>
<gene>
    <name evidence="6" type="ORF">CAEBREN_29935</name>
</gene>
<dbReference type="eggNOG" id="KOG0613">
    <property type="taxonomic scope" value="Eukaryota"/>
</dbReference>
<dbReference type="GO" id="GO:0045214">
    <property type="term" value="P:sarcomere organization"/>
    <property type="evidence" value="ECO:0007669"/>
    <property type="project" value="TreeGrafter"/>
</dbReference>
<dbReference type="InterPro" id="IPR036116">
    <property type="entry name" value="FN3_sf"/>
</dbReference>
<dbReference type="SMART" id="SM00409">
    <property type="entry name" value="IG"/>
    <property type="match status" value="4"/>
</dbReference>
<dbReference type="FunFam" id="2.60.40.10:FF:002661">
    <property type="entry name" value="Titin homolog"/>
    <property type="match status" value="1"/>
</dbReference>
<dbReference type="PROSITE" id="PS50835">
    <property type="entry name" value="IG_LIKE"/>
    <property type="match status" value="4"/>
</dbReference>
<evidence type="ECO:0000259" key="4">
    <source>
        <dbReference type="PROSITE" id="PS50835"/>
    </source>
</evidence>
<proteinExistence type="predicted"/>
<dbReference type="InterPro" id="IPR050964">
    <property type="entry name" value="Striated_Muscle_Regulatory"/>
</dbReference>
<feature type="region of interest" description="Disordered" evidence="3">
    <location>
        <begin position="421"/>
        <end position="469"/>
    </location>
</feature>
<accession>G0PN71</accession>
<name>G0PN71_CAEBE</name>
<dbReference type="SMART" id="SM00408">
    <property type="entry name" value="IGc2"/>
    <property type="match status" value="4"/>
</dbReference>
<dbReference type="AlphaFoldDB" id="G0PN71"/>
<dbReference type="Proteomes" id="UP000008068">
    <property type="component" value="Unassembled WGS sequence"/>
</dbReference>
<feature type="domain" description="Ig-like" evidence="4">
    <location>
        <begin position="598"/>
        <end position="686"/>
    </location>
</feature>
<dbReference type="Pfam" id="PF07679">
    <property type="entry name" value="I-set"/>
    <property type="match status" value="4"/>
</dbReference>
<dbReference type="CDD" id="cd00063">
    <property type="entry name" value="FN3"/>
    <property type="match status" value="4"/>
</dbReference>
<dbReference type="SUPFAM" id="SSF49265">
    <property type="entry name" value="Fibronectin type III"/>
    <property type="match status" value="3"/>
</dbReference>
<dbReference type="InterPro" id="IPR003598">
    <property type="entry name" value="Ig_sub2"/>
</dbReference>
<feature type="domain" description="Ig-like" evidence="4">
    <location>
        <begin position="914"/>
        <end position="1002"/>
    </location>
</feature>
<feature type="domain" description="Fibronectin type-III" evidence="5">
    <location>
        <begin position="818"/>
        <end position="911"/>
    </location>
</feature>
<dbReference type="InterPro" id="IPR003961">
    <property type="entry name" value="FN3_dom"/>
</dbReference>
<dbReference type="CDD" id="cd00096">
    <property type="entry name" value="Ig"/>
    <property type="match status" value="1"/>
</dbReference>
<feature type="domain" description="Ig-like" evidence="4">
    <location>
        <begin position="60"/>
        <end position="134"/>
    </location>
</feature>
<dbReference type="PRINTS" id="PR00014">
    <property type="entry name" value="FNTYPEIII"/>
</dbReference>
<dbReference type="Gene3D" id="2.60.40.10">
    <property type="entry name" value="Immunoglobulins"/>
    <property type="match status" value="8"/>
</dbReference>
<evidence type="ECO:0000256" key="1">
    <source>
        <dbReference type="ARBA" id="ARBA00022737"/>
    </source>
</evidence>
<dbReference type="OrthoDB" id="504170at2759"/>
<dbReference type="STRING" id="135651.G0PN71"/>
<sequence length="1035" mass="113630">VIWKGNGKDADLNPRCHEMSHTFFRTLIIDQVDLIDSGMEITAICGTESHKTVLKVDELPVDFVKFLPRKTSGKEGQEVTISVTLNHPIDISKVVWLKDGKPLEINKDYSIDTVGCSVSLTLRRAKYEDSGKYTVVCDGIDCSTHLSIQGKPVLKNVTEKKPVIHKYDDSVSVRMKNVTLDNSGIVRVIAESPLGQCIKEIKLKIVDKPSEPLDLQFKDVTEDSVFLSWQPPVETNGAPLTGYVIERKGVDNNRWRPCGQVKPNKLTFVAEDLFCNQVYGFRILAVNEVGESEPCETVDVLTLESSEPVSESSELFIPKIAILATPQVSVTVDETKVTLRWEECPETSLYKVERKKVGEQEWLEIANTDRSKFKDRSITESGEYTYQVTATGIHAISSPSQETEPVKVLVPGSEMHELKTEKKLEAGDSESETTILAEKSVTKDSNKTEEAQLSSEGVANETGEEKKPKKIVKKNVPENKGEETLQEVKENRKEKKVVKKVAKKGLVKAEKTKVELISGKPGEITAQIAETGVSVEWKKDGKALDASYTVTNAGGVSTVKIPTVDVNASGSFTCKVKSSEGDEEEVSIAVTVKLPEVPKVEAEQSVVEVKVGDSAKLSAKISEPTSSANWTKDNKPIKEDGNLKAQISPDGTAQLTISKTDSAHAGIYKLNVENEAGKGKVEIALRIKGAAKGAPGIPTGPIVFDEVTESTAEFSWKAPENNGGCEITGYNVERKEEKNKGWKQCGKTKELNFKVDGLESDTGYDVKVSAINTMGTGVALEAKLTTLKKKESEKKSEKSEIEEKKSEEKREEVSDLKPIGKPELMSSTATSIVLKWASDNDDVTFTIQMKEANSKRPWSVAAKDIAECSATISQLKEGTSYLFRVIAQNKSGQTVTSEQSEAIECKDTQASQKPAFTSAPADLTAIKNTKNKITAEFTGHPAPEVHWFKNKKEIFSGKRQWIETAAGVTSLTIGEMREDDEGEYKIVVKNTLGSAEHSCKLSMDQLPEINRVDRYASTLVFDKGETVKLRLSFSG</sequence>
<keyword evidence="2" id="KW-1015">Disulfide bond</keyword>
<feature type="region of interest" description="Disordered" evidence="3">
    <location>
        <begin position="789"/>
        <end position="822"/>
    </location>
</feature>
<dbReference type="Pfam" id="PF00041">
    <property type="entry name" value="fn3"/>
    <property type="match status" value="3"/>
</dbReference>
<feature type="domain" description="Fibronectin type-III" evidence="5">
    <location>
        <begin position="211"/>
        <end position="305"/>
    </location>
</feature>
<dbReference type="EMBL" id="GL381727">
    <property type="protein sequence ID" value="EGT40122.1"/>
    <property type="molecule type" value="Genomic_DNA"/>
</dbReference>
<feature type="non-terminal residue" evidence="6">
    <location>
        <position position="1"/>
    </location>
</feature>
<dbReference type="FunFam" id="2.60.40.10:FF:002519">
    <property type="entry name" value="Titin homolog"/>
    <property type="match status" value="1"/>
</dbReference>
<dbReference type="SMART" id="SM00060">
    <property type="entry name" value="FN3"/>
    <property type="match status" value="6"/>
</dbReference>
<feature type="domain" description="Ig-like" evidence="4">
    <location>
        <begin position="504"/>
        <end position="589"/>
    </location>
</feature>